<dbReference type="SUPFAM" id="SSF52540">
    <property type="entry name" value="P-loop containing nucleoside triphosphate hydrolases"/>
    <property type="match status" value="1"/>
</dbReference>
<organism evidence="3 4">
    <name type="scientific">Mesoterricola silvestris</name>
    <dbReference type="NCBI Taxonomy" id="2927979"/>
    <lineage>
        <taxon>Bacteria</taxon>
        <taxon>Pseudomonadati</taxon>
        <taxon>Acidobacteriota</taxon>
        <taxon>Holophagae</taxon>
        <taxon>Holophagales</taxon>
        <taxon>Holophagaceae</taxon>
        <taxon>Mesoterricola</taxon>
    </lineage>
</organism>
<gene>
    <name evidence="3" type="ORF">METEAL_37030</name>
</gene>
<dbReference type="InterPro" id="IPR025420">
    <property type="entry name" value="DUF4143"/>
</dbReference>
<feature type="domain" description="AAA" evidence="1">
    <location>
        <begin position="22"/>
        <end position="140"/>
    </location>
</feature>
<dbReference type="Pfam" id="PF13635">
    <property type="entry name" value="DUF4143"/>
    <property type="match status" value="1"/>
</dbReference>
<dbReference type="AlphaFoldDB" id="A0AA48GNE2"/>
<dbReference type="KEGG" id="msil:METEAL_37030"/>
<protein>
    <recommendedName>
        <fullName evidence="5">AAA family ATPase</fullName>
    </recommendedName>
</protein>
<dbReference type="RefSeq" id="WP_316413205.1">
    <property type="nucleotide sequence ID" value="NZ_AP027080.1"/>
</dbReference>
<dbReference type="Pfam" id="PF13173">
    <property type="entry name" value="AAA_14"/>
    <property type="match status" value="1"/>
</dbReference>
<dbReference type="PANTHER" id="PTHR43566">
    <property type="entry name" value="CONSERVED PROTEIN"/>
    <property type="match status" value="1"/>
</dbReference>
<dbReference type="InterPro" id="IPR027417">
    <property type="entry name" value="P-loop_NTPase"/>
</dbReference>
<dbReference type="Proteomes" id="UP001238179">
    <property type="component" value="Chromosome"/>
</dbReference>
<evidence type="ECO:0000259" key="2">
    <source>
        <dbReference type="Pfam" id="PF13635"/>
    </source>
</evidence>
<evidence type="ECO:0000313" key="4">
    <source>
        <dbReference type="Proteomes" id="UP001238179"/>
    </source>
</evidence>
<name>A0AA48GNE2_9BACT</name>
<dbReference type="InterPro" id="IPR041682">
    <property type="entry name" value="AAA_14"/>
</dbReference>
<keyword evidence="4" id="KW-1185">Reference proteome</keyword>
<reference evidence="4" key="1">
    <citation type="journal article" date="2023" name="Int. J. Syst. Evol. Microbiol.">
        <title>Mesoterricola silvestris gen. nov., sp. nov., Mesoterricola sediminis sp. nov., Geothrix oryzae sp. nov., Geothrix edaphica sp. nov., Geothrix rubra sp. nov., and Geothrix limicola sp. nov., six novel members of Acidobacteriota isolated from soils.</title>
        <authorList>
            <person name="Itoh H."/>
            <person name="Sugisawa Y."/>
            <person name="Mise K."/>
            <person name="Xu Z."/>
            <person name="Kuniyasu M."/>
            <person name="Ushijima N."/>
            <person name="Kawano K."/>
            <person name="Kobayashi E."/>
            <person name="Shiratori Y."/>
            <person name="Masuda Y."/>
            <person name="Senoo K."/>
        </authorList>
    </citation>
    <scope>NUCLEOTIDE SEQUENCE [LARGE SCALE GENOMIC DNA]</scope>
    <source>
        <strain evidence="4">W79</strain>
    </source>
</reference>
<sequence length="417" mass="45822">MDSAPFFSRFAAPRLLEALEDTPVVLVHGPRQCGKTTLARTVGLPRGYAYVSFDDPLVLASATADPVGFVADLGERTILDEVQRVPFLFAPLKAAVDRDRRPGRLILTGSANVLLVPKLSDSLAGRMEILRLHPLAQCETMGSDPAFLDRVFEGSFRIGSATRVGSGLADRIAAGGFPAALARSTPQRRGTWYRNYLTTLIQRDVRDLARIASLDALPRLLEGAAGQTARLLNITDLAAPLQLTRPTIRDYTTLLENVFLLEELQPWHSNRFSRLIKTPKLQFGDTGLACALLGLDGPNLWKDREALGQLLETFVYQELRRQADWGATPTRFYHFRDKDGIEVDIIADRGAAGLAGIEIKASATVTLKDFRGLKKLKEDTGPRFKAGVVVYDGETCVGFGEDLFAVPVSYLWDPRKG</sequence>
<evidence type="ECO:0000313" key="3">
    <source>
        <dbReference type="EMBL" id="BDU74529.1"/>
    </source>
</evidence>
<evidence type="ECO:0008006" key="5">
    <source>
        <dbReference type="Google" id="ProtNLM"/>
    </source>
</evidence>
<feature type="domain" description="DUF4143" evidence="2">
    <location>
        <begin position="202"/>
        <end position="362"/>
    </location>
</feature>
<evidence type="ECO:0000259" key="1">
    <source>
        <dbReference type="Pfam" id="PF13173"/>
    </source>
</evidence>
<dbReference type="EMBL" id="AP027080">
    <property type="protein sequence ID" value="BDU74529.1"/>
    <property type="molecule type" value="Genomic_DNA"/>
</dbReference>
<accession>A0AA48GNE2</accession>
<proteinExistence type="predicted"/>
<dbReference type="PANTHER" id="PTHR43566:SF2">
    <property type="entry name" value="DUF4143 DOMAIN-CONTAINING PROTEIN"/>
    <property type="match status" value="1"/>
</dbReference>